<feature type="domain" description="Glycosyl hydrolase family 13 catalytic" evidence="7">
    <location>
        <begin position="37"/>
        <end position="432"/>
    </location>
</feature>
<protein>
    <recommendedName>
        <fullName evidence="3">alpha-glucosidase</fullName>
        <ecNumber evidence="3">3.2.1.20</ecNumber>
    </recommendedName>
</protein>
<evidence type="ECO:0000256" key="1">
    <source>
        <dbReference type="ARBA" id="ARBA00001657"/>
    </source>
</evidence>
<evidence type="ECO:0000256" key="2">
    <source>
        <dbReference type="ARBA" id="ARBA00008061"/>
    </source>
</evidence>
<accession>A0A9P0F059</accession>
<dbReference type="SUPFAM" id="SSF51445">
    <property type="entry name" value="(Trans)glycosidases"/>
    <property type="match status" value="1"/>
</dbReference>
<dbReference type="GO" id="GO:0004558">
    <property type="term" value="F:alpha-1,4-glucosidase activity"/>
    <property type="evidence" value="ECO:0007669"/>
    <property type="project" value="UniProtKB-EC"/>
</dbReference>
<dbReference type="InterPro" id="IPR045857">
    <property type="entry name" value="O16G_dom_2"/>
</dbReference>
<dbReference type="InterPro" id="IPR006047">
    <property type="entry name" value="GH13_cat_dom"/>
</dbReference>
<keyword evidence="9" id="KW-1185">Reference proteome</keyword>
<dbReference type="FunFam" id="3.90.400.10:FF:000001">
    <property type="entry name" value="Maltase A3, isoform A"/>
    <property type="match status" value="1"/>
</dbReference>
<dbReference type="GO" id="GO:0005975">
    <property type="term" value="P:carbohydrate metabolic process"/>
    <property type="evidence" value="ECO:0007669"/>
    <property type="project" value="InterPro"/>
</dbReference>
<evidence type="ECO:0000256" key="6">
    <source>
        <dbReference type="SAM" id="SignalP"/>
    </source>
</evidence>
<dbReference type="PANTHER" id="PTHR10357">
    <property type="entry name" value="ALPHA-AMYLASE FAMILY MEMBER"/>
    <property type="match status" value="1"/>
</dbReference>
<dbReference type="SMART" id="SM00642">
    <property type="entry name" value="Aamy"/>
    <property type="match status" value="1"/>
</dbReference>
<dbReference type="Gene3D" id="3.20.20.80">
    <property type="entry name" value="Glycosidases"/>
    <property type="match status" value="1"/>
</dbReference>
<evidence type="ECO:0000259" key="7">
    <source>
        <dbReference type="SMART" id="SM00642"/>
    </source>
</evidence>
<name>A0A9P0F059_BEMTA</name>
<dbReference type="AlphaFoldDB" id="A0A9P0F059"/>
<evidence type="ECO:0000256" key="3">
    <source>
        <dbReference type="ARBA" id="ARBA00012741"/>
    </source>
</evidence>
<reference evidence="8" key="1">
    <citation type="submission" date="2021-12" db="EMBL/GenBank/DDBJ databases">
        <authorList>
            <person name="King R."/>
        </authorList>
    </citation>
    <scope>NUCLEOTIDE SEQUENCE</scope>
</reference>
<keyword evidence="5" id="KW-0326">Glycosidase</keyword>
<evidence type="ECO:0000313" key="8">
    <source>
        <dbReference type="EMBL" id="CAH0386351.1"/>
    </source>
</evidence>
<keyword evidence="5" id="KW-0378">Hydrolase</keyword>
<dbReference type="PANTHER" id="PTHR10357:SF179">
    <property type="entry name" value="NEUTRAL AND BASIC AMINO ACID TRANSPORT PROTEIN RBAT"/>
    <property type="match status" value="1"/>
</dbReference>
<evidence type="ECO:0000256" key="4">
    <source>
        <dbReference type="ARBA" id="ARBA00023180"/>
    </source>
</evidence>
<proteinExistence type="inferred from homology"/>
<dbReference type="Proteomes" id="UP001152759">
    <property type="component" value="Chromosome 3"/>
</dbReference>
<gene>
    <name evidence="8" type="ORF">BEMITA_LOCUS5480</name>
</gene>
<keyword evidence="4" id="KW-0325">Glycoprotein</keyword>
<feature type="chain" id="PRO_5040289744" description="alpha-glucosidase" evidence="6">
    <location>
        <begin position="21"/>
        <end position="582"/>
    </location>
</feature>
<comment type="catalytic activity">
    <reaction evidence="1">
        <text>Hydrolysis of terminal, non-reducing (1-&gt;4)-linked alpha-D-glucose residues with release of alpha-D-glucose.</text>
        <dbReference type="EC" id="3.2.1.20"/>
    </reaction>
</comment>
<evidence type="ECO:0000256" key="5">
    <source>
        <dbReference type="ARBA" id="ARBA00023295"/>
    </source>
</evidence>
<dbReference type="InterPro" id="IPR017853">
    <property type="entry name" value="GH"/>
</dbReference>
<sequence>MNRTPAGVLALLALLTVAQHASTEAPLDWWQTDVIYQIYPRSFKDSNGDGIGDLKGITEKADYLKSLGIGAIWISPIFKSPMADFGYDIADFRAIEPIFGTMEDFKILRDTFHEKGIKVILDFVPNHSSDEHEWFQKSVQNIAPYSDYYVWVDAKYVNGTRTPPSNWLSYFEGSAWTWNENRQKYYLHQYHPKQPDLNYRNPAVMKEMQEVLRFWLDLGVDGFRVDTVFTLVEDDRYLDEPRSFIPGLEPTNIGYLDHIYTKDQPGTYDVIYQFRAFLDEYQKNSTKPTTTKFMATEAYSTLDDTMRYYGNATNNGSHFPFNFLLTTEVDRQSEADFFKSLIDSWYEKMPAGRWANWVIGNHDRPRAATRFGRDMLDSVHMIQFLLPGTVISYMGDEIGMQNPYIRWSETVDPPGINSGKRLFLIYSRDPQRAPFLWDDSVSAGFSTNRTTWLPVHPNYWDFNFEKQKKSAKSHHSVYKRLVRLKSVPTIQRGSLKIYAPSKNILVVERFLEPNSLFLGVVNVGSFYEAFDMTKLLRVPEIKLSVYASSMNSEYSDNEVVDVAAVKLRPKAGVVLTNQKIPS</sequence>
<organism evidence="8 9">
    <name type="scientific">Bemisia tabaci</name>
    <name type="common">Sweetpotato whitefly</name>
    <name type="synonym">Aleurodes tabaci</name>
    <dbReference type="NCBI Taxonomy" id="7038"/>
    <lineage>
        <taxon>Eukaryota</taxon>
        <taxon>Metazoa</taxon>
        <taxon>Ecdysozoa</taxon>
        <taxon>Arthropoda</taxon>
        <taxon>Hexapoda</taxon>
        <taxon>Insecta</taxon>
        <taxon>Pterygota</taxon>
        <taxon>Neoptera</taxon>
        <taxon>Paraneoptera</taxon>
        <taxon>Hemiptera</taxon>
        <taxon>Sternorrhyncha</taxon>
        <taxon>Aleyrodoidea</taxon>
        <taxon>Aleyrodidae</taxon>
        <taxon>Aleyrodinae</taxon>
        <taxon>Bemisia</taxon>
    </lineage>
</organism>
<dbReference type="EMBL" id="OU963864">
    <property type="protein sequence ID" value="CAH0386351.1"/>
    <property type="molecule type" value="Genomic_DNA"/>
</dbReference>
<comment type="similarity">
    <text evidence="2">Belongs to the glycosyl hydrolase 13 family.</text>
</comment>
<dbReference type="EC" id="3.2.1.20" evidence="3"/>
<evidence type="ECO:0000313" key="9">
    <source>
        <dbReference type="Proteomes" id="UP001152759"/>
    </source>
</evidence>
<dbReference type="Pfam" id="PF00128">
    <property type="entry name" value="Alpha-amylase"/>
    <property type="match status" value="1"/>
</dbReference>
<feature type="signal peptide" evidence="6">
    <location>
        <begin position="1"/>
        <end position="20"/>
    </location>
</feature>
<dbReference type="CDD" id="cd11328">
    <property type="entry name" value="AmyAc_maltase"/>
    <property type="match status" value="1"/>
</dbReference>
<keyword evidence="6" id="KW-0732">Signal</keyword>
<dbReference type="Gene3D" id="3.90.400.10">
    <property type="entry name" value="Oligo-1,6-glucosidase, Domain 2"/>
    <property type="match status" value="1"/>
</dbReference>